<evidence type="ECO:0000256" key="1">
    <source>
        <dbReference type="SAM" id="Phobius"/>
    </source>
</evidence>
<gene>
    <name evidence="2" type="ORF">GmarT_45920</name>
</gene>
<reference evidence="2 3" key="1">
    <citation type="submission" date="2019-08" db="EMBL/GenBank/DDBJ databases">
        <title>Deep-cultivation of Planctomycetes and their phenomic and genomic characterization uncovers novel biology.</title>
        <authorList>
            <person name="Wiegand S."/>
            <person name="Jogler M."/>
            <person name="Boedeker C."/>
            <person name="Pinto D."/>
            <person name="Vollmers J."/>
            <person name="Rivas-Marin E."/>
            <person name="Kohn T."/>
            <person name="Peeters S.H."/>
            <person name="Heuer A."/>
            <person name="Rast P."/>
            <person name="Oberbeckmann S."/>
            <person name="Bunk B."/>
            <person name="Jeske O."/>
            <person name="Meyerdierks A."/>
            <person name="Storesund J.E."/>
            <person name="Kallscheuer N."/>
            <person name="Luecker S."/>
            <person name="Lage O.M."/>
            <person name="Pohl T."/>
            <person name="Merkel B.J."/>
            <person name="Hornburger P."/>
            <person name="Mueller R.-W."/>
            <person name="Bruemmer F."/>
            <person name="Labrenz M."/>
            <person name="Spormann A.M."/>
            <person name="Op den Camp H."/>
            <person name="Overmann J."/>
            <person name="Amann R."/>
            <person name="Jetten M.S.M."/>
            <person name="Mascher T."/>
            <person name="Medema M.H."/>
            <person name="Devos D.P."/>
            <person name="Kaster A.-K."/>
            <person name="Ovreas L."/>
            <person name="Rohde M."/>
            <person name="Galperin M.Y."/>
            <person name="Jogler C."/>
        </authorList>
    </citation>
    <scope>NUCLEOTIDE SEQUENCE [LARGE SCALE GENOMIC DNA]</scope>
    <source>
        <strain evidence="2 3">DSM 8797</strain>
    </source>
</reference>
<dbReference type="GeneID" id="98649057"/>
<keyword evidence="1" id="KW-0472">Membrane</keyword>
<feature type="transmembrane region" description="Helical" evidence="1">
    <location>
        <begin position="56"/>
        <end position="77"/>
    </location>
</feature>
<proteinExistence type="predicted"/>
<evidence type="ECO:0000313" key="2">
    <source>
        <dbReference type="EMBL" id="QEG18702.1"/>
    </source>
</evidence>
<dbReference type="RefSeq" id="WP_149303247.1">
    <property type="nucleotide sequence ID" value="NZ_CP042910.1"/>
</dbReference>
<feature type="transmembrane region" description="Helical" evidence="1">
    <location>
        <begin position="154"/>
        <end position="172"/>
    </location>
</feature>
<keyword evidence="3" id="KW-1185">Reference proteome</keyword>
<organism evidence="2 3">
    <name type="scientific">Gimesia maris</name>
    <dbReference type="NCBI Taxonomy" id="122"/>
    <lineage>
        <taxon>Bacteria</taxon>
        <taxon>Pseudomonadati</taxon>
        <taxon>Planctomycetota</taxon>
        <taxon>Planctomycetia</taxon>
        <taxon>Planctomycetales</taxon>
        <taxon>Planctomycetaceae</taxon>
        <taxon>Gimesia</taxon>
    </lineage>
</organism>
<sequence length="180" mass="20904">MNSGEVEPERPEKTVQADVEIPILNQGVPQSIDSNQNPTARLEAEALEYQHDLRKLAWSIVIALFLIGISVIGYAQYTMLSNEWHNDELDAQKKSLVDEINSRNRDYFIRNNRKRPYDEAMEEVWAAEEKVEGWKRKQESNRDMRSELLQTRTIGMGVLALAIILMSFMLIGKLRRERLE</sequence>
<evidence type="ECO:0000313" key="3">
    <source>
        <dbReference type="Proteomes" id="UP000322887"/>
    </source>
</evidence>
<keyword evidence="1" id="KW-0812">Transmembrane</keyword>
<accession>A0ABX5YT08</accession>
<dbReference type="Proteomes" id="UP000322887">
    <property type="component" value="Chromosome"/>
</dbReference>
<keyword evidence="1" id="KW-1133">Transmembrane helix</keyword>
<protein>
    <submittedName>
        <fullName evidence="2">Uncharacterized protein</fullName>
    </submittedName>
</protein>
<dbReference type="EMBL" id="CP042910">
    <property type="protein sequence ID" value="QEG18702.1"/>
    <property type="molecule type" value="Genomic_DNA"/>
</dbReference>
<name>A0ABX5YT08_9PLAN</name>